<organism evidence="1">
    <name type="scientific">Salix viminalis</name>
    <name type="common">Common osier</name>
    <name type="synonym">Basket willow</name>
    <dbReference type="NCBI Taxonomy" id="40686"/>
    <lineage>
        <taxon>Eukaryota</taxon>
        <taxon>Viridiplantae</taxon>
        <taxon>Streptophyta</taxon>
        <taxon>Embryophyta</taxon>
        <taxon>Tracheophyta</taxon>
        <taxon>Spermatophyta</taxon>
        <taxon>Magnoliopsida</taxon>
        <taxon>eudicotyledons</taxon>
        <taxon>Gunneridae</taxon>
        <taxon>Pentapetalae</taxon>
        <taxon>rosids</taxon>
        <taxon>fabids</taxon>
        <taxon>Malpighiales</taxon>
        <taxon>Salicaceae</taxon>
        <taxon>Saliceae</taxon>
        <taxon>Salix</taxon>
    </lineage>
</organism>
<protein>
    <submittedName>
        <fullName evidence="1">Uncharacterized protein</fullName>
    </submittedName>
</protein>
<reference evidence="1" key="1">
    <citation type="submission" date="2019-03" db="EMBL/GenBank/DDBJ databases">
        <authorList>
            <person name="Mank J."/>
            <person name="Almeida P."/>
        </authorList>
    </citation>
    <scope>NUCLEOTIDE SEQUENCE</scope>
    <source>
        <strain evidence="1">78183</strain>
    </source>
</reference>
<sequence length="149" mass="16311">MPVLQPPFTSTTLLYPNLAESYGGSSFDNRAVVLKKCKENKKLVYVQRMSSIMSQFLILNGNSLSGVTACPLQREGFVLAFVIDFQLNVSIVIHPSMFVTTGKDHLGKNNVPVLAIAGDQDLTRPPEAALKKSCVADRKRMGIGWRNAA</sequence>
<dbReference type="AlphaFoldDB" id="A0A6N2LC39"/>
<evidence type="ECO:0000313" key="1">
    <source>
        <dbReference type="EMBL" id="VFU38338.1"/>
    </source>
</evidence>
<dbReference type="EMBL" id="CAADRP010001391">
    <property type="protein sequence ID" value="VFU38338.1"/>
    <property type="molecule type" value="Genomic_DNA"/>
</dbReference>
<accession>A0A6N2LC39</accession>
<name>A0A6N2LC39_SALVM</name>
<proteinExistence type="predicted"/>
<gene>
    <name evidence="1" type="ORF">SVIM_LOCUS208384</name>
</gene>